<proteinExistence type="predicted"/>
<evidence type="ECO:0000313" key="6">
    <source>
        <dbReference type="EMBL" id="TXL74474.1"/>
    </source>
</evidence>
<evidence type="ECO:0000313" key="7">
    <source>
        <dbReference type="Proteomes" id="UP000321638"/>
    </source>
</evidence>
<protein>
    <submittedName>
        <fullName evidence="6">Mandelate racemase/muconate lactonizing enzyme family protein</fullName>
    </submittedName>
</protein>
<dbReference type="SMART" id="SM00922">
    <property type="entry name" value="MR_MLE"/>
    <property type="match status" value="1"/>
</dbReference>
<dbReference type="PANTHER" id="PTHR13794">
    <property type="entry name" value="ENOLASE SUPERFAMILY, MANDELATE RACEMASE"/>
    <property type="match status" value="1"/>
</dbReference>
<dbReference type="GO" id="GO:0016052">
    <property type="term" value="P:carbohydrate catabolic process"/>
    <property type="evidence" value="ECO:0007669"/>
    <property type="project" value="TreeGrafter"/>
</dbReference>
<evidence type="ECO:0000256" key="1">
    <source>
        <dbReference type="ARBA" id="ARBA00001946"/>
    </source>
</evidence>
<dbReference type="Gene3D" id="3.30.390.10">
    <property type="entry name" value="Enolase-like, N-terminal domain"/>
    <property type="match status" value="1"/>
</dbReference>
<keyword evidence="2" id="KW-0479">Metal-binding</keyword>
<dbReference type="InterPro" id="IPR046945">
    <property type="entry name" value="RHMD-like"/>
</dbReference>
<dbReference type="Pfam" id="PF02746">
    <property type="entry name" value="MR_MLE_N"/>
    <property type="match status" value="1"/>
</dbReference>
<name>A0A5C8PKP6_9HYPH</name>
<dbReference type="GO" id="GO:0009063">
    <property type="term" value="P:amino acid catabolic process"/>
    <property type="evidence" value="ECO:0007669"/>
    <property type="project" value="InterPro"/>
</dbReference>
<evidence type="ECO:0000256" key="3">
    <source>
        <dbReference type="ARBA" id="ARBA00022842"/>
    </source>
</evidence>
<dbReference type="SUPFAM" id="SSF51604">
    <property type="entry name" value="Enolase C-terminal domain-like"/>
    <property type="match status" value="1"/>
</dbReference>
<dbReference type="EMBL" id="VDUZ01000018">
    <property type="protein sequence ID" value="TXL74474.1"/>
    <property type="molecule type" value="Genomic_DNA"/>
</dbReference>
<dbReference type="GO" id="GO:0000287">
    <property type="term" value="F:magnesium ion binding"/>
    <property type="evidence" value="ECO:0007669"/>
    <property type="project" value="TreeGrafter"/>
</dbReference>
<dbReference type="SFLD" id="SFLDG00179">
    <property type="entry name" value="mandelate_racemase"/>
    <property type="match status" value="1"/>
</dbReference>
<feature type="compositionally biased region" description="Basic residues" evidence="4">
    <location>
        <begin position="30"/>
        <end position="40"/>
    </location>
</feature>
<organism evidence="6 7">
    <name type="scientific">Vineibacter terrae</name>
    <dbReference type="NCBI Taxonomy" id="2586908"/>
    <lineage>
        <taxon>Bacteria</taxon>
        <taxon>Pseudomonadati</taxon>
        <taxon>Pseudomonadota</taxon>
        <taxon>Alphaproteobacteria</taxon>
        <taxon>Hyphomicrobiales</taxon>
        <taxon>Vineibacter</taxon>
    </lineage>
</organism>
<dbReference type="InterPro" id="IPR013341">
    <property type="entry name" value="Mandelate_racemase_N_dom"/>
</dbReference>
<evidence type="ECO:0000259" key="5">
    <source>
        <dbReference type="SMART" id="SM00922"/>
    </source>
</evidence>
<dbReference type="InterPro" id="IPR029017">
    <property type="entry name" value="Enolase-like_N"/>
</dbReference>
<keyword evidence="7" id="KW-1185">Reference proteome</keyword>
<dbReference type="SFLD" id="SFLDS00001">
    <property type="entry name" value="Enolase"/>
    <property type="match status" value="1"/>
</dbReference>
<dbReference type="OrthoDB" id="5290054at2"/>
<dbReference type="Pfam" id="PF13378">
    <property type="entry name" value="MR_MLE_C"/>
    <property type="match status" value="1"/>
</dbReference>
<dbReference type="Gene3D" id="3.20.20.120">
    <property type="entry name" value="Enolase-like C-terminal domain"/>
    <property type="match status" value="1"/>
</dbReference>
<dbReference type="PROSITE" id="PS00908">
    <property type="entry name" value="MR_MLE_1"/>
    <property type="match status" value="1"/>
</dbReference>
<dbReference type="CDD" id="cd03316">
    <property type="entry name" value="MR_like"/>
    <property type="match status" value="1"/>
</dbReference>
<accession>A0A5C8PKP6</accession>
<comment type="caution">
    <text evidence="6">The sequence shown here is derived from an EMBL/GenBank/DDBJ whole genome shotgun (WGS) entry which is preliminary data.</text>
</comment>
<feature type="domain" description="Mandelate racemase/muconate lactonizing enzyme C-terminal" evidence="5">
    <location>
        <begin position="216"/>
        <end position="316"/>
    </location>
</feature>
<feature type="region of interest" description="Disordered" evidence="4">
    <location>
        <begin position="18"/>
        <end position="67"/>
    </location>
</feature>
<evidence type="ECO:0000256" key="4">
    <source>
        <dbReference type="SAM" id="MobiDB-lite"/>
    </source>
</evidence>
<dbReference type="InterPro" id="IPR013342">
    <property type="entry name" value="Mandelate_racemase_C"/>
</dbReference>
<dbReference type="PANTHER" id="PTHR13794:SF58">
    <property type="entry name" value="MITOCHONDRIAL ENOLASE SUPERFAMILY MEMBER 1"/>
    <property type="match status" value="1"/>
</dbReference>
<dbReference type="Proteomes" id="UP000321638">
    <property type="component" value="Unassembled WGS sequence"/>
</dbReference>
<dbReference type="InterPro" id="IPR036849">
    <property type="entry name" value="Enolase-like_C_sf"/>
</dbReference>
<keyword evidence="3" id="KW-0460">Magnesium</keyword>
<dbReference type="InterPro" id="IPR029065">
    <property type="entry name" value="Enolase_C-like"/>
</dbReference>
<comment type="cofactor">
    <cofactor evidence="1">
        <name>Mg(2+)</name>
        <dbReference type="ChEBI" id="CHEBI:18420"/>
    </cofactor>
</comment>
<gene>
    <name evidence="6" type="ORF">FHP25_17080</name>
</gene>
<dbReference type="InterPro" id="IPR018110">
    <property type="entry name" value="Mandel_Rmase/mucon_lact_enz_CS"/>
</dbReference>
<evidence type="ECO:0000256" key="2">
    <source>
        <dbReference type="ARBA" id="ARBA00022723"/>
    </source>
</evidence>
<sequence length="433" mass="47389">MPRRSSLSVASGWRATRCRRASSSVTRPNFRARRPARSTSRRCASSWQRAKRTRITGSRDAGAGQQEGAMKIASYEAAVLNIPEDDPLADMPEEAGRTRPIVILRLRTDDGIEGLGVTLYGGRMTGSLRVAVEELAALTVGEDPMRIERVVARLRAGTGDSCGPGGIFTLALSAIDVALWDIKAKALGQPLWKLLGGHRDRVATYASGSLRRGLTDDQAQRAAQTLLRKGFREMKTQMALPGNPTPAEEVRRVRVVREAIGPDVKLMCDINQRWRPEQAIDIGSRVEDVGLFWLEDVTTADDYQGLARVTAALRTPVAGGEYVWGIVPFRHMIEARSVDIVMIDLARVGGVTQWMKVAGMAEAFNLPVVSHVMPEMLVHLVAACPNGLTVEYMPWMLPLYEETPPIDNGELVLPDKPGLGLKFDDKAIAAFKA</sequence>
<dbReference type="AlphaFoldDB" id="A0A5C8PKP6"/>
<reference evidence="6 7" key="1">
    <citation type="submission" date="2019-06" db="EMBL/GenBank/DDBJ databases">
        <title>New taxonomy in bacterial strain CC-CFT640, isolated from vineyard.</title>
        <authorList>
            <person name="Lin S.-Y."/>
            <person name="Tsai C.-F."/>
            <person name="Young C.-C."/>
        </authorList>
    </citation>
    <scope>NUCLEOTIDE SEQUENCE [LARGE SCALE GENOMIC DNA]</scope>
    <source>
        <strain evidence="6 7">CC-CFT640</strain>
    </source>
</reference>
<dbReference type="SUPFAM" id="SSF54826">
    <property type="entry name" value="Enolase N-terminal domain-like"/>
    <property type="match status" value="1"/>
</dbReference>
<dbReference type="GO" id="GO:0016836">
    <property type="term" value="F:hydro-lyase activity"/>
    <property type="evidence" value="ECO:0007669"/>
    <property type="project" value="TreeGrafter"/>
</dbReference>